<gene>
    <name evidence="1" type="ORF">ES674_02540</name>
</gene>
<dbReference type="Proteomes" id="UP000323720">
    <property type="component" value="Unassembled WGS sequence"/>
</dbReference>
<organism evidence="1 2">
    <name type="scientific">Bizionia myxarmorum</name>
    <dbReference type="NCBI Taxonomy" id="291186"/>
    <lineage>
        <taxon>Bacteria</taxon>
        <taxon>Pseudomonadati</taxon>
        <taxon>Bacteroidota</taxon>
        <taxon>Flavobacteriia</taxon>
        <taxon>Flavobacteriales</taxon>
        <taxon>Flavobacteriaceae</taxon>
        <taxon>Bizionia</taxon>
    </lineage>
</organism>
<dbReference type="EMBL" id="VSKK01000001">
    <property type="protein sequence ID" value="TYB78678.1"/>
    <property type="molecule type" value="Genomic_DNA"/>
</dbReference>
<reference evidence="1 2" key="1">
    <citation type="submission" date="2019-08" db="EMBL/GenBank/DDBJ databases">
        <title>Genomes of Antarctic Bizionia species.</title>
        <authorList>
            <person name="Bowman J.P."/>
        </authorList>
    </citation>
    <scope>NUCLEOTIDE SEQUENCE [LARGE SCALE GENOMIC DNA]</scope>
    <source>
        <strain evidence="1 2">ADA-4</strain>
    </source>
</reference>
<accession>A0A5D0RD88</accession>
<evidence type="ECO:0000313" key="1">
    <source>
        <dbReference type="EMBL" id="TYB78678.1"/>
    </source>
</evidence>
<protein>
    <recommendedName>
        <fullName evidence="3">Lipoprotein</fullName>
    </recommendedName>
</protein>
<comment type="caution">
    <text evidence="1">The sequence shown here is derived from an EMBL/GenBank/DDBJ whole genome shotgun (WGS) entry which is preliminary data.</text>
</comment>
<sequence length="177" mass="20519">MKYFQLFIFSLFLFSCATKPNIITDKTVIWRLIKNNHCPDDGVCSLEITPNQNLTLEKDGIGVLYPHITEGDKTLLVFEYKRNDIPDTVDGIYRELIYLELNTDNIEVNFEETDLQQVKALFARLCFCRGQTGYYPIKQGTLSIKKLDKNEYSLKMNFKIDEVPQIVNSIDTVFTLN</sequence>
<dbReference type="RefSeq" id="WP_148402415.1">
    <property type="nucleotide sequence ID" value="NZ_VSKK01000001.1"/>
</dbReference>
<evidence type="ECO:0000313" key="2">
    <source>
        <dbReference type="Proteomes" id="UP000323720"/>
    </source>
</evidence>
<proteinExistence type="predicted"/>
<dbReference type="AlphaFoldDB" id="A0A5D0RD88"/>
<evidence type="ECO:0008006" key="3">
    <source>
        <dbReference type="Google" id="ProtNLM"/>
    </source>
</evidence>
<dbReference type="PROSITE" id="PS51257">
    <property type="entry name" value="PROKAR_LIPOPROTEIN"/>
    <property type="match status" value="1"/>
</dbReference>
<name>A0A5D0RD88_9FLAO</name>
<dbReference type="OrthoDB" id="1447646at2"/>
<keyword evidence="2" id="KW-1185">Reference proteome</keyword>